<dbReference type="Proteomes" id="UP000436027">
    <property type="component" value="Unassembled WGS sequence"/>
</dbReference>
<evidence type="ECO:0000313" key="2">
    <source>
        <dbReference type="EMBL" id="KAB1886559.1"/>
    </source>
</evidence>
<evidence type="ECO:0000256" key="1">
    <source>
        <dbReference type="SAM" id="Phobius"/>
    </source>
</evidence>
<feature type="transmembrane region" description="Helical" evidence="1">
    <location>
        <begin position="12"/>
        <end position="36"/>
    </location>
</feature>
<feature type="transmembrane region" description="Helical" evidence="1">
    <location>
        <begin position="48"/>
        <end position="73"/>
    </location>
</feature>
<accession>A0AAD3X3E3</accession>
<reference evidence="2 3" key="1">
    <citation type="submission" date="2019-09" db="EMBL/GenBank/DDBJ databases">
        <title>Whole genome sequencing of Microbacterium maritypicum.</title>
        <authorList>
            <person name="Lenchi N."/>
        </authorList>
    </citation>
    <scope>NUCLEOTIDE SEQUENCE [LARGE SCALE GENOMIC DNA]</scope>
    <source>
        <strain evidence="2 3">DSM 12512</strain>
    </source>
</reference>
<evidence type="ECO:0000313" key="3">
    <source>
        <dbReference type="Proteomes" id="UP000436027"/>
    </source>
</evidence>
<dbReference type="PANTHER" id="PTHR38468:SF1">
    <property type="entry name" value="SLL0939 PROTEIN"/>
    <property type="match status" value="1"/>
</dbReference>
<proteinExistence type="predicted"/>
<dbReference type="InterPro" id="IPR012427">
    <property type="entry name" value="DUF1622"/>
</dbReference>
<gene>
    <name evidence="2" type="ORF">F6W70_03680</name>
</gene>
<keyword evidence="1" id="KW-1133">Transmembrane helix</keyword>
<dbReference type="RefSeq" id="WP_151485944.1">
    <property type="nucleotide sequence ID" value="NZ_BAAAIN010000002.1"/>
</dbReference>
<dbReference type="EMBL" id="WAAQ01000001">
    <property type="protein sequence ID" value="KAB1886559.1"/>
    <property type="molecule type" value="Genomic_DNA"/>
</dbReference>
<organism evidence="2 3">
    <name type="scientific">Microbacterium maritypicum</name>
    <name type="common">Microbacterium liquefaciens</name>
    <dbReference type="NCBI Taxonomy" id="33918"/>
    <lineage>
        <taxon>Bacteria</taxon>
        <taxon>Bacillati</taxon>
        <taxon>Actinomycetota</taxon>
        <taxon>Actinomycetes</taxon>
        <taxon>Micrococcales</taxon>
        <taxon>Microbacteriaceae</taxon>
        <taxon>Microbacterium</taxon>
    </lineage>
</organism>
<dbReference type="AlphaFoldDB" id="A0AAD3X3E3"/>
<protein>
    <submittedName>
        <fullName evidence="2">DUF1622 domain-containing protein</fullName>
    </submittedName>
</protein>
<dbReference type="PANTHER" id="PTHR38468">
    <property type="entry name" value="SLL0939 PROTEIN"/>
    <property type="match status" value="1"/>
</dbReference>
<comment type="caution">
    <text evidence="2">The sequence shown here is derived from an EMBL/GenBank/DDBJ whole genome shotgun (WGS) entry which is preliminary data.</text>
</comment>
<keyword evidence="1" id="KW-0472">Membrane</keyword>
<dbReference type="Pfam" id="PF07784">
    <property type="entry name" value="DUF1622"/>
    <property type="match status" value="1"/>
</dbReference>
<keyword evidence="1" id="KW-0812">Transmembrane</keyword>
<sequence>MVEGIESFFTVIAVGFEVLGALAMVVGFIIAVVLAVRSLRRSGDGHAAYLLLRNTLGAAILLGLEVLVAADLIRTITSKPSIEDAVILGLIVLIRTVLSMSIQIEIEGVAPWRRALLTSGGQLIAENVRRDRAAEATAVASEKPTP</sequence>
<name>A0AAD3X3E3_MICMQ</name>